<accession>A0A913YF50</accession>
<dbReference type="InterPro" id="IPR049517">
    <property type="entry name" value="ACX-like_C"/>
</dbReference>
<dbReference type="KEGG" id="epa:110233186"/>
<dbReference type="GeneID" id="110233186"/>
<dbReference type="GO" id="GO:0017168">
    <property type="term" value="F:5-oxoprolinase (ATP-hydrolyzing) activity"/>
    <property type="evidence" value="ECO:0007669"/>
    <property type="project" value="TreeGrafter"/>
</dbReference>
<dbReference type="AlphaFoldDB" id="A0A913YF50"/>
<evidence type="ECO:0000259" key="3">
    <source>
        <dbReference type="Pfam" id="PF02538"/>
    </source>
</evidence>
<name>A0A913YF50_EXADI</name>
<dbReference type="GO" id="GO:0006749">
    <property type="term" value="P:glutathione metabolic process"/>
    <property type="evidence" value="ECO:0007669"/>
    <property type="project" value="TreeGrafter"/>
</dbReference>
<reference evidence="6" key="1">
    <citation type="submission" date="2022-11" db="UniProtKB">
        <authorList>
            <consortium name="EnsemblMetazoa"/>
        </authorList>
    </citation>
    <scope>IDENTIFICATION</scope>
</reference>
<dbReference type="EnsemblMetazoa" id="XM_028657356.1">
    <property type="protein sequence ID" value="XP_028513157.1"/>
    <property type="gene ID" value="LOC110233186"/>
</dbReference>
<feature type="domain" description="Hydantoinase/oxoprolinase N-terminal" evidence="4">
    <location>
        <begin position="11"/>
        <end position="214"/>
    </location>
</feature>
<evidence type="ECO:0000313" key="7">
    <source>
        <dbReference type="Proteomes" id="UP000887567"/>
    </source>
</evidence>
<evidence type="ECO:0000259" key="4">
    <source>
        <dbReference type="Pfam" id="PF05378"/>
    </source>
</evidence>
<dbReference type="PANTHER" id="PTHR11365">
    <property type="entry name" value="5-OXOPROLINASE RELATED"/>
    <property type="match status" value="1"/>
</dbReference>
<protein>
    <recommendedName>
        <fullName evidence="8">5-oxoprolinase</fullName>
    </recommendedName>
</protein>
<comment type="similarity">
    <text evidence="1">Belongs to the oxoprolinase family.</text>
</comment>
<dbReference type="RefSeq" id="XP_028513157.1">
    <property type="nucleotide sequence ID" value="XM_028657356.1"/>
</dbReference>
<dbReference type="OrthoDB" id="3643at2759"/>
<dbReference type="PANTHER" id="PTHR11365:SF2">
    <property type="entry name" value="5-OXOPROLINASE"/>
    <property type="match status" value="1"/>
</dbReference>
<evidence type="ECO:0000259" key="2">
    <source>
        <dbReference type="Pfam" id="PF01968"/>
    </source>
</evidence>
<dbReference type="InterPro" id="IPR003692">
    <property type="entry name" value="Hydantoinase_B"/>
</dbReference>
<dbReference type="InterPro" id="IPR002821">
    <property type="entry name" value="Hydantoinase_A"/>
</dbReference>
<dbReference type="Pfam" id="PF01968">
    <property type="entry name" value="Hydantoinase_A"/>
    <property type="match status" value="1"/>
</dbReference>
<dbReference type="Proteomes" id="UP000887567">
    <property type="component" value="Unplaced"/>
</dbReference>
<feature type="domain" description="Acetophenone carboxylase-like C-terminal" evidence="5">
    <location>
        <begin position="733"/>
        <end position="892"/>
    </location>
</feature>
<sequence length="1088" mass="119587">MESSDMKGAFRFAIDRGGTFTDVYAECPNGKVRVMKLLSEDPDNYPDAPREGIRRILEEETGIKFPANELIDPTYIDFIRMGTTVATNALLERKGERMALAVTKGFKDLLHIGNQTRPKIFDLKVLCPEVLYEEIIEVNERVIPVQEDSMIPGNREVVQGASGEKFELWESFDKDALKKDLKKVLKKGIKSLAVVLMHSYIYDKHEREVGEIARGLGFEQVSLSSVVMPMMRIVPRGYTACADAYLTPCIKRYVSGFASGFKDGLKNLNVLFMQSDGGLTPVARFCGSKAILSGPAGGVVGYAVTTYGRETNKPVIGFDMGGTSTDVSRYAGHYEHVFETTTAGITIQAPQLDINTVAAGGGSMLQNAEDAVREMLKVMGRKFQEETGKTSFSAEEFLDDGTRIKLTVSIDVDTGNAVFDFEGTGPEIYGNLNAPRAITHSAIIYCLRCMVDQNIPLNQGCLYPVTIKIPDPCVLSPSVDAAVVGGNVLTCQRVVDVILKAFKVCAASQGCMNITAFGDDAAYQYIETLAGGSGAGCMNNVLFGDTTFGYYETISGGAGAGPTWNGRSGVHVHMTNTRITDPEVLESRYFPNIFGPNEDQPLDKEGALEAFTKFTQEVNDYIASQPDGKDKKPYTVMDLALGFVQVANESMCRPIRNLTEAQGHDTSKHVLACFGGAGGQHACAMARSLGMSTVFVHRYAGILSAYGIALADIVHEAQEPCTHPYEPESFQYLDERIDMLKERCREELIREGLSKDCISTEVFLNLRYDRTDCALMCNAIEDKSKNSCRHGNFEKSFLERYQREFGFDIPGRKIYVDDIRVRGVGKSSVNIRGPDNNPSGPPNPKKVTQCYFEDGLEDTSVYFLEEIASGYDIQGPAIIIDKTSTILVEPHCTACVTKEGDVRIEIGLHKHKSNIGTELDRIQLAIFSHRFMSTAEQMGRVLQRTSISTNIKERLDFSCAMFGPDGGLVANAPHIPVHLGSMQETVQYQIRNLGNDIKEGDVILTNHPVAGGTHLPDLTVITPVFYKGEPKPVFYVASRGHHADIGGLAPGIYINTTKNSSAIEENDPLNSYQEHIKHIQLLHARFSQ</sequence>
<dbReference type="Pfam" id="PF05378">
    <property type="entry name" value="Hydant_A_N"/>
    <property type="match status" value="1"/>
</dbReference>
<dbReference type="GO" id="GO:0005829">
    <property type="term" value="C:cytosol"/>
    <property type="evidence" value="ECO:0007669"/>
    <property type="project" value="TreeGrafter"/>
</dbReference>
<feature type="domain" description="Hydantoinase B/oxoprolinase" evidence="3">
    <location>
        <begin position="920"/>
        <end position="1058"/>
    </location>
</feature>
<feature type="domain" description="Hydantoinase A/oxoprolinase" evidence="2">
    <location>
        <begin position="554"/>
        <end position="716"/>
    </location>
</feature>
<dbReference type="Pfam" id="PF19278">
    <property type="entry name" value="Hydant_A_C"/>
    <property type="match status" value="1"/>
</dbReference>
<organism evidence="6 7">
    <name type="scientific">Exaiptasia diaphana</name>
    <name type="common">Tropical sea anemone</name>
    <name type="synonym">Aiptasia pulchella</name>
    <dbReference type="NCBI Taxonomy" id="2652724"/>
    <lineage>
        <taxon>Eukaryota</taxon>
        <taxon>Metazoa</taxon>
        <taxon>Cnidaria</taxon>
        <taxon>Anthozoa</taxon>
        <taxon>Hexacorallia</taxon>
        <taxon>Actiniaria</taxon>
        <taxon>Aiptasiidae</taxon>
        <taxon>Exaiptasia</taxon>
    </lineage>
</organism>
<evidence type="ECO:0000313" key="6">
    <source>
        <dbReference type="EnsemblMetazoa" id="XP_028513157.1"/>
    </source>
</evidence>
<evidence type="ECO:0000259" key="5">
    <source>
        <dbReference type="Pfam" id="PF19278"/>
    </source>
</evidence>
<dbReference type="InterPro" id="IPR008040">
    <property type="entry name" value="Hydant_A_N"/>
</dbReference>
<dbReference type="Pfam" id="PF02538">
    <property type="entry name" value="Hydantoinase_B"/>
    <property type="match status" value="2"/>
</dbReference>
<keyword evidence="7" id="KW-1185">Reference proteome</keyword>
<evidence type="ECO:0008006" key="8">
    <source>
        <dbReference type="Google" id="ProtNLM"/>
    </source>
</evidence>
<proteinExistence type="inferred from homology"/>
<evidence type="ECO:0000256" key="1">
    <source>
        <dbReference type="ARBA" id="ARBA00010403"/>
    </source>
</evidence>
<feature type="domain" description="Hydantoinase B/oxoprolinase" evidence="3">
    <location>
        <begin position="353"/>
        <end position="536"/>
    </location>
</feature>
<dbReference type="InterPro" id="IPR045079">
    <property type="entry name" value="Oxoprolinase-like"/>
</dbReference>